<sequence>MNSRNRKFKRLVDVVQDCWMEAQDCLSVSWLMETQYIHPTILLIWTILQKIESDGVKAFLIVPYWPVQPWWLDHVRVMSKYMIFGKSQDVLKTGERMRKLKNHLHLGKMMALLKEATEVMNYSKVHQVVEISLNLAL</sequence>
<accession>A0A5J4V193</accession>
<protein>
    <submittedName>
        <fullName evidence="1">Uncharacterized protein</fullName>
    </submittedName>
</protein>
<dbReference type="Proteomes" id="UP000324800">
    <property type="component" value="Unassembled WGS sequence"/>
</dbReference>
<gene>
    <name evidence="1" type="ORF">EZS28_028241</name>
</gene>
<proteinExistence type="predicted"/>
<comment type="caution">
    <text evidence="1">The sequence shown here is derived from an EMBL/GenBank/DDBJ whole genome shotgun (WGS) entry which is preliminary data.</text>
</comment>
<name>A0A5J4V193_9EUKA</name>
<dbReference type="EMBL" id="SNRW01010672">
    <property type="protein sequence ID" value="KAA6376233.1"/>
    <property type="molecule type" value="Genomic_DNA"/>
</dbReference>
<dbReference type="AlphaFoldDB" id="A0A5J4V193"/>
<organism evidence="1 2">
    <name type="scientific">Streblomastix strix</name>
    <dbReference type="NCBI Taxonomy" id="222440"/>
    <lineage>
        <taxon>Eukaryota</taxon>
        <taxon>Metamonada</taxon>
        <taxon>Preaxostyla</taxon>
        <taxon>Oxymonadida</taxon>
        <taxon>Streblomastigidae</taxon>
        <taxon>Streblomastix</taxon>
    </lineage>
</organism>
<evidence type="ECO:0000313" key="2">
    <source>
        <dbReference type="Proteomes" id="UP000324800"/>
    </source>
</evidence>
<reference evidence="1 2" key="1">
    <citation type="submission" date="2019-03" db="EMBL/GenBank/DDBJ databases">
        <title>Single cell metagenomics reveals metabolic interactions within the superorganism composed of flagellate Streblomastix strix and complex community of Bacteroidetes bacteria on its surface.</title>
        <authorList>
            <person name="Treitli S.C."/>
            <person name="Kolisko M."/>
            <person name="Husnik F."/>
            <person name="Keeling P."/>
            <person name="Hampl V."/>
        </authorList>
    </citation>
    <scope>NUCLEOTIDE SEQUENCE [LARGE SCALE GENOMIC DNA]</scope>
    <source>
        <strain evidence="1">ST1C</strain>
    </source>
</reference>
<dbReference type="OrthoDB" id="2897838at2759"/>
<evidence type="ECO:0000313" key="1">
    <source>
        <dbReference type="EMBL" id="KAA6376233.1"/>
    </source>
</evidence>